<sequence>MKRVVLAMGNEEFHTIFRKFLREKFLVSMNEVFNSQYLMDVIEEDNPDIIFFHDKHFGIAYDPDEENQSDEKFYRETKFLDIIEYLRQENDNIRIGFVCERTPGDPFLSELVNNNVLDIFYTNSFDMPQLVEQMSLPPKYSNVAHLKVENSNAIYKPHLFQEGSLSLQNILNQETEENIQTDEIIKGNNEKESIAIDESNTTAQEKVGFFSKIFGRKKSKQPAEELIEEDVNKKEEITEECNEKEDTVKEIAAATSVIEPQSLTEEIEKESIVDTNTEAETLPNDEESRTKKLQTKRKTFSFFKKDKDHNDLESPTFNGSNSTHRNEMKNYLIAVVSLTPGAGSTFFLHNFTRYLSLEHGITSSILDTPSKFPIWYHLACAEQEPHEFWEDVHYVIKERPETFAHTPKWNIDNTFFFPCETDKDIELTTLQAKELIYHSRLAPTTFVDLSHSWDNTLAKETLAICDQVWVITEQNRQAFKAAKLHHKELQGIELRKEDIIVTIGNKWNRSLDFGFEPTVSLPYFDSQPEASLKGIPLYKIRPKLMKQEFDKLLKYLK</sequence>
<dbReference type="EMBL" id="LDPG01000007">
    <property type="protein sequence ID" value="KLV18372.1"/>
    <property type="molecule type" value="Genomic_DNA"/>
</dbReference>
<dbReference type="Proteomes" id="UP000035904">
    <property type="component" value="Unassembled WGS sequence"/>
</dbReference>
<gene>
    <name evidence="2" type="ORF">ABW01_13410</name>
</gene>
<dbReference type="RefSeq" id="WP_047956674.1">
    <property type="nucleotide sequence ID" value="NZ_LDPG01000007.1"/>
</dbReference>
<reference evidence="2 3" key="1">
    <citation type="submission" date="2015-05" db="EMBL/GenBank/DDBJ databases">
        <title>Whole genome sequence and identification of bacterial endophytes from Costus igneus.</title>
        <authorList>
            <person name="Lee Y.P."/>
            <person name="Gan H.M."/>
            <person name="Eng W."/>
            <person name="Wheatley M.S."/>
            <person name="Caraballo A."/>
            <person name="Polter S."/>
            <person name="Savka M.A."/>
            <person name="Hudson A.O."/>
        </authorList>
    </citation>
    <scope>NUCLEOTIDE SEQUENCE [LARGE SCALE GENOMIC DNA]</scope>
    <source>
        <strain evidence="2 3">RIT375</strain>
    </source>
</reference>
<feature type="coiled-coil region" evidence="1">
    <location>
        <begin position="227"/>
        <end position="254"/>
    </location>
</feature>
<dbReference type="PATRIC" id="fig|1392.242.peg.5711"/>
<keyword evidence="1" id="KW-0175">Coiled coil</keyword>
<dbReference type="AlphaFoldDB" id="A0A0J1HXF6"/>
<protein>
    <recommendedName>
        <fullName evidence="4">Flp pilus assembly protein, ATPase CpaE</fullName>
    </recommendedName>
</protein>
<evidence type="ECO:0008006" key="4">
    <source>
        <dbReference type="Google" id="ProtNLM"/>
    </source>
</evidence>
<name>A0A0J1HXF6_BACAN</name>
<evidence type="ECO:0000313" key="3">
    <source>
        <dbReference type="Proteomes" id="UP000035904"/>
    </source>
</evidence>
<organism evidence="2 3">
    <name type="scientific">Bacillus anthracis</name>
    <name type="common">anthrax bacterium</name>
    <dbReference type="NCBI Taxonomy" id="1392"/>
    <lineage>
        <taxon>Bacteria</taxon>
        <taxon>Bacillati</taxon>
        <taxon>Bacillota</taxon>
        <taxon>Bacilli</taxon>
        <taxon>Bacillales</taxon>
        <taxon>Bacillaceae</taxon>
        <taxon>Bacillus</taxon>
        <taxon>Bacillus cereus group</taxon>
    </lineage>
</organism>
<accession>A0A0J1HXF6</accession>
<evidence type="ECO:0000256" key="1">
    <source>
        <dbReference type="SAM" id="Coils"/>
    </source>
</evidence>
<evidence type="ECO:0000313" key="2">
    <source>
        <dbReference type="EMBL" id="KLV18372.1"/>
    </source>
</evidence>
<comment type="caution">
    <text evidence="2">The sequence shown here is derived from an EMBL/GenBank/DDBJ whole genome shotgun (WGS) entry which is preliminary data.</text>
</comment>
<proteinExistence type="predicted"/>